<feature type="compositionally biased region" description="Basic and acidic residues" evidence="4">
    <location>
        <begin position="276"/>
        <end position="292"/>
    </location>
</feature>
<dbReference type="GO" id="GO:0003743">
    <property type="term" value="F:translation initiation factor activity"/>
    <property type="evidence" value="ECO:0007669"/>
    <property type="project" value="UniProtKB-KW"/>
</dbReference>
<name>A0A9N9KQI0_9HELO</name>
<keyword evidence="3" id="KW-0648">Protein biosynthesis</keyword>
<dbReference type="Gene3D" id="3.30.110.10">
    <property type="entry name" value="Translation initiation factor 3 (IF-3), C-terminal domain"/>
    <property type="match status" value="1"/>
</dbReference>
<dbReference type="GO" id="GO:0043022">
    <property type="term" value="F:ribosome binding"/>
    <property type="evidence" value="ECO:0007669"/>
    <property type="project" value="TreeGrafter"/>
</dbReference>
<evidence type="ECO:0000313" key="5">
    <source>
        <dbReference type="EMBL" id="CAG8950192.1"/>
    </source>
</evidence>
<dbReference type="AlphaFoldDB" id="A0A9N9KQI0"/>
<comment type="caution">
    <text evidence="5">The sequence shown here is derived from an EMBL/GenBank/DDBJ whole genome shotgun (WGS) entry which is preliminary data.</text>
</comment>
<feature type="compositionally biased region" description="Low complexity" evidence="4">
    <location>
        <begin position="252"/>
        <end position="275"/>
    </location>
</feature>
<evidence type="ECO:0008006" key="7">
    <source>
        <dbReference type="Google" id="ProtNLM"/>
    </source>
</evidence>
<comment type="similarity">
    <text evidence="1">Belongs to the IF-3 family.</text>
</comment>
<keyword evidence="2" id="KW-0396">Initiation factor</keyword>
<dbReference type="GO" id="GO:0005739">
    <property type="term" value="C:mitochondrion"/>
    <property type="evidence" value="ECO:0007669"/>
    <property type="project" value="TreeGrafter"/>
</dbReference>
<dbReference type="Proteomes" id="UP000696280">
    <property type="component" value="Unassembled WGS sequence"/>
</dbReference>
<feature type="region of interest" description="Disordered" evidence="4">
    <location>
        <begin position="235"/>
        <end position="292"/>
    </location>
</feature>
<proteinExistence type="inferred from homology"/>
<evidence type="ECO:0000256" key="1">
    <source>
        <dbReference type="ARBA" id="ARBA00005439"/>
    </source>
</evidence>
<dbReference type="EMBL" id="CAJVRL010000035">
    <property type="protein sequence ID" value="CAG8950192.1"/>
    <property type="molecule type" value="Genomic_DNA"/>
</dbReference>
<evidence type="ECO:0000256" key="4">
    <source>
        <dbReference type="SAM" id="MobiDB-lite"/>
    </source>
</evidence>
<sequence>MRSSRCIFSTASALRSVFLAPIELTKPTPLLLTQKWQAITPLPSHHQRAYAYMVTPKNAPTKSRLPRDQEIPYPYIRLVEDGILLEGRRRLTFILSQLEPKTESLIMVVEPTEEEPLPICKIINKEAEYKRLKAAKKERGKDPGKTTKTLELNWAIGQNDLAHRLEKMRGFLRKGFKVEMVLVKKKAKGKAPVSMETMEGLVKRIREVCVEGGWREHKEMEGSVGVQVTILDGESAVDGEKQEAESKEEGESAVGEGSVVAGERFVEGESVVEGESAVKGESVEELEEGKSV</sequence>
<dbReference type="InterPro" id="IPR001288">
    <property type="entry name" value="Translation_initiation_fac_3"/>
</dbReference>
<dbReference type="PANTHER" id="PTHR10938">
    <property type="entry name" value="TRANSLATION INITIATION FACTOR IF-3"/>
    <property type="match status" value="1"/>
</dbReference>
<keyword evidence="6" id="KW-1185">Reference proteome</keyword>
<gene>
    <name evidence="5" type="ORF">HYFRA_00008429</name>
</gene>
<organism evidence="5 6">
    <name type="scientific">Hymenoscyphus fraxineus</name>
    <dbReference type="NCBI Taxonomy" id="746836"/>
    <lineage>
        <taxon>Eukaryota</taxon>
        <taxon>Fungi</taxon>
        <taxon>Dikarya</taxon>
        <taxon>Ascomycota</taxon>
        <taxon>Pezizomycotina</taxon>
        <taxon>Leotiomycetes</taxon>
        <taxon>Helotiales</taxon>
        <taxon>Helotiaceae</taxon>
        <taxon>Hymenoscyphus</taxon>
    </lineage>
</organism>
<reference evidence="5" key="1">
    <citation type="submission" date="2021-07" db="EMBL/GenBank/DDBJ databases">
        <authorList>
            <person name="Durling M."/>
        </authorList>
    </citation>
    <scope>NUCLEOTIDE SEQUENCE</scope>
</reference>
<protein>
    <recommendedName>
        <fullName evidence="7">Translation initiation factor 3 N-terminal domain-containing protein</fullName>
    </recommendedName>
</protein>
<dbReference type="GO" id="GO:0032790">
    <property type="term" value="P:ribosome disassembly"/>
    <property type="evidence" value="ECO:0007669"/>
    <property type="project" value="TreeGrafter"/>
</dbReference>
<dbReference type="InterPro" id="IPR036788">
    <property type="entry name" value="T_IF-3_C_sf"/>
</dbReference>
<evidence type="ECO:0000313" key="6">
    <source>
        <dbReference type="Proteomes" id="UP000696280"/>
    </source>
</evidence>
<accession>A0A9N9KQI0</accession>
<evidence type="ECO:0000256" key="3">
    <source>
        <dbReference type="ARBA" id="ARBA00022917"/>
    </source>
</evidence>
<dbReference type="PANTHER" id="PTHR10938:SF0">
    <property type="entry name" value="TRANSLATION INITIATION FACTOR IF-3, MITOCHONDRIAL"/>
    <property type="match status" value="1"/>
</dbReference>
<evidence type="ECO:0000256" key="2">
    <source>
        <dbReference type="ARBA" id="ARBA00022540"/>
    </source>
</evidence>
<feature type="compositionally biased region" description="Basic and acidic residues" evidence="4">
    <location>
        <begin position="238"/>
        <end position="250"/>
    </location>
</feature>
<dbReference type="SUPFAM" id="SSF55200">
    <property type="entry name" value="Translation initiation factor IF3, C-terminal domain"/>
    <property type="match status" value="1"/>
</dbReference>
<dbReference type="OrthoDB" id="21573at2759"/>
<dbReference type="GO" id="GO:0070124">
    <property type="term" value="P:mitochondrial translational initiation"/>
    <property type="evidence" value="ECO:0007669"/>
    <property type="project" value="TreeGrafter"/>
</dbReference>